<evidence type="ECO:0000313" key="1">
    <source>
        <dbReference type="EMBL" id="KKM18474.1"/>
    </source>
</evidence>
<protein>
    <submittedName>
        <fullName evidence="1">Uncharacterized protein</fullName>
    </submittedName>
</protein>
<accession>A0A0F9IFH2</accession>
<dbReference type="AlphaFoldDB" id="A0A0F9IFH2"/>
<name>A0A0F9IFH2_9ZZZZ</name>
<dbReference type="EMBL" id="LAZR01014215">
    <property type="protein sequence ID" value="KKM18474.1"/>
    <property type="molecule type" value="Genomic_DNA"/>
</dbReference>
<gene>
    <name evidence="1" type="ORF">LCGC14_1665330</name>
</gene>
<sequence>MRQIVVSDDIMEKVSSREKNAVRLTRCLAVNICPECGKGINRVTFNDGGRAYDCTECNFSLTQ</sequence>
<reference evidence="1" key="1">
    <citation type="journal article" date="2015" name="Nature">
        <title>Complex archaea that bridge the gap between prokaryotes and eukaryotes.</title>
        <authorList>
            <person name="Spang A."/>
            <person name="Saw J.H."/>
            <person name="Jorgensen S.L."/>
            <person name="Zaremba-Niedzwiedzka K."/>
            <person name="Martijn J."/>
            <person name="Lind A.E."/>
            <person name="van Eijk R."/>
            <person name="Schleper C."/>
            <person name="Guy L."/>
            <person name="Ettema T.J."/>
        </authorList>
    </citation>
    <scope>NUCLEOTIDE SEQUENCE</scope>
</reference>
<comment type="caution">
    <text evidence="1">The sequence shown here is derived from an EMBL/GenBank/DDBJ whole genome shotgun (WGS) entry which is preliminary data.</text>
</comment>
<organism evidence="1">
    <name type="scientific">marine sediment metagenome</name>
    <dbReference type="NCBI Taxonomy" id="412755"/>
    <lineage>
        <taxon>unclassified sequences</taxon>
        <taxon>metagenomes</taxon>
        <taxon>ecological metagenomes</taxon>
    </lineage>
</organism>
<proteinExistence type="predicted"/>